<dbReference type="EMBL" id="SWJE01000063">
    <property type="protein sequence ID" value="TKC76424.1"/>
    <property type="molecule type" value="Genomic_DNA"/>
</dbReference>
<dbReference type="RefSeq" id="WP_169708848.1">
    <property type="nucleotide sequence ID" value="NZ_SWJE01000063.1"/>
</dbReference>
<dbReference type="AlphaFoldDB" id="A0A4U1HBC6"/>
<name>A0A4U1HBC6_9BURK</name>
<accession>A0A4U1HBC6</accession>
<keyword evidence="2" id="KW-1185">Reference proteome</keyword>
<dbReference type="Proteomes" id="UP000305539">
    <property type="component" value="Unassembled WGS sequence"/>
</dbReference>
<dbReference type="Pfam" id="PF05643">
    <property type="entry name" value="GNA1162-like"/>
    <property type="match status" value="1"/>
</dbReference>
<gene>
    <name evidence="1" type="ORF">FAZ69_33080</name>
</gene>
<comment type="caution">
    <text evidence="1">The sequence shown here is derived from an EMBL/GenBank/DDBJ whole genome shotgun (WGS) entry which is preliminary data.</text>
</comment>
<protein>
    <submittedName>
        <fullName evidence="1">Uncharacterized protein</fullName>
    </submittedName>
</protein>
<organism evidence="1 2">
    <name type="scientific">Trinickia terrae</name>
    <dbReference type="NCBI Taxonomy" id="2571161"/>
    <lineage>
        <taxon>Bacteria</taxon>
        <taxon>Pseudomonadati</taxon>
        <taxon>Pseudomonadota</taxon>
        <taxon>Betaproteobacteria</taxon>
        <taxon>Burkholderiales</taxon>
        <taxon>Burkholderiaceae</taxon>
        <taxon>Trinickia</taxon>
    </lineage>
</organism>
<feature type="non-terminal residue" evidence="1">
    <location>
        <position position="86"/>
    </location>
</feature>
<reference evidence="1 2" key="1">
    <citation type="submission" date="2019-04" db="EMBL/GenBank/DDBJ databases">
        <title>Trinickia sp. 7GSK02, isolated from subtropical forest soil.</title>
        <authorList>
            <person name="Gao Z.-H."/>
            <person name="Qiu L.-H."/>
        </authorList>
    </citation>
    <scope>NUCLEOTIDE SEQUENCE [LARGE SCALE GENOMIC DNA]</scope>
    <source>
        <strain evidence="1 2">7GSK02</strain>
    </source>
</reference>
<dbReference type="Gene3D" id="3.40.50.10610">
    <property type="entry name" value="ABC-type transport auxiliary lipoprotein component"/>
    <property type="match status" value="1"/>
</dbReference>
<sequence>DAALYITITKYGTKYMVLDSATVVAADAKLVDLVGGQTLWTGHASASSNEGNNSSGGGLIGMLVVAAVKQIINSATDQGYNMAGVT</sequence>
<proteinExistence type="predicted"/>
<evidence type="ECO:0000313" key="1">
    <source>
        <dbReference type="EMBL" id="TKC76424.1"/>
    </source>
</evidence>
<dbReference type="InterPro" id="IPR008517">
    <property type="entry name" value="GNA1162-like"/>
</dbReference>
<feature type="non-terminal residue" evidence="1">
    <location>
        <position position="1"/>
    </location>
</feature>
<evidence type="ECO:0000313" key="2">
    <source>
        <dbReference type="Proteomes" id="UP000305539"/>
    </source>
</evidence>